<dbReference type="Pfam" id="PF20684">
    <property type="entry name" value="Fung_rhodopsin"/>
    <property type="match status" value="1"/>
</dbReference>
<keyword evidence="1" id="KW-0472">Membrane</keyword>
<dbReference type="PANTHER" id="PTHR39614:SF2">
    <property type="entry name" value="INTEGRAL MEMBRANE PROTEIN"/>
    <property type="match status" value="1"/>
</dbReference>
<keyword evidence="1" id="KW-1133">Transmembrane helix</keyword>
<evidence type="ECO:0000313" key="3">
    <source>
        <dbReference type="EMBL" id="CAD0096229.1"/>
    </source>
</evidence>
<reference evidence="3" key="1">
    <citation type="submission" date="2020-06" db="EMBL/GenBank/DDBJ databases">
        <authorList>
            <person name="Onetto C."/>
        </authorList>
    </citation>
    <scope>NUCLEOTIDE SEQUENCE</scope>
</reference>
<feature type="domain" description="Rhodopsin" evidence="2">
    <location>
        <begin position="80"/>
        <end position="264"/>
    </location>
</feature>
<dbReference type="PANTHER" id="PTHR39614">
    <property type="entry name" value="INTEGRAL MEMBRANE PROTEIN"/>
    <property type="match status" value="1"/>
</dbReference>
<accession>A0A9N8JWT8</accession>
<proteinExistence type="predicted"/>
<feature type="transmembrane region" description="Helical" evidence="1">
    <location>
        <begin position="251"/>
        <end position="276"/>
    </location>
</feature>
<sequence>MSRDVFAKLVPTGQVRSVLLSFPTVLDRERYFLLPYGPILLRFGDVDAELGLVHHLGYAESLNVAISICLTYTLIFTCVRIHLRRSSFGADDVVVVIATIAAMAHFAASYTCLTAGLGKPYDMIKENIHRLDSKAIASAVTFVLTLYAAKIAALVFLMRIQSKTRTTYFYPTLVLVYIVLGIASAITITAGCPSASGYYWDFENNKDSCPSEERRWQAMTALDIISEIVLLALPVNLVWTLQMPQKRKAMVIVTFWTRAPTLVTILMAVEVSYALISCTLTTSKNFTDGFSTGFGMGHIPGAAESYNLSAVGSSGNPQTHRGGGGYKSNISTMKGTNAGTQISGHRFHVKTPSFGDGMDGPMQLRSSQQRLESRTIVQRGEQRYWGEGESVSSDGGHDDLVIVRHTEYTVSHDEAPILQKHSLDRM</sequence>
<keyword evidence="4" id="KW-1185">Reference proteome</keyword>
<name>A0A9N8JWT8_9PEZI</name>
<protein>
    <recommendedName>
        <fullName evidence="2">Rhodopsin domain-containing protein</fullName>
    </recommendedName>
</protein>
<feature type="transmembrane region" description="Helical" evidence="1">
    <location>
        <begin position="62"/>
        <end position="81"/>
    </location>
</feature>
<dbReference type="OrthoDB" id="3918601at2759"/>
<dbReference type="Proteomes" id="UP000714618">
    <property type="component" value="Unassembled WGS sequence"/>
</dbReference>
<comment type="caution">
    <text evidence="3">The sequence shown here is derived from an EMBL/GenBank/DDBJ whole genome shotgun (WGS) entry which is preliminary data.</text>
</comment>
<feature type="transmembrane region" description="Helical" evidence="1">
    <location>
        <begin position="93"/>
        <end position="116"/>
    </location>
</feature>
<dbReference type="InterPro" id="IPR049326">
    <property type="entry name" value="Rhodopsin_dom_fungi"/>
</dbReference>
<feature type="transmembrane region" description="Helical" evidence="1">
    <location>
        <begin position="169"/>
        <end position="196"/>
    </location>
</feature>
<dbReference type="AlphaFoldDB" id="A0A9N8JWT8"/>
<keyword evidence="1" id="KW-0812">Transmembrane</keyword>
<evidence type="ECO:0000256" key="1">
    <source>
        <dbReference type="SAM" id="Phobius"/>
    </source>
</evidence>
<dbReference type="EMBL" id="CAIJEO010000007">
    <property type="protein sequence ID" value="CAD0096229.1"/>
    <property type="molecule type" value="Genomic_DNA"/>
</dbReference>
<feature type="transmembrane region" description="Helical" evidence="1">
    <location>
        <begin position="216"/>
        <end position="239"/>
    </location>
</feature>
<feature type="transmembrane region" description="Helical" evidence="1">
    <location>
        <begin position="136"/>
        <end position="157"/>
    </location>
</feature>
<organism evidence="3 4">
    <name type="scientific">Aureobasidium mustum</name>
    <dbReference type="NCBI Taxonomy" id="2773714"/>
    <lineage>
        <taxon>Eukaryota</taxon>
        <taxon>Fungi</taxon>
        <taxon>Dikarya</taxon>
        <taxon>Ascomycota</taxon>
        <taxon>Pezizomycotina</taxon>
        <taxon>Dothideomycetes</taxon>
        <taxon>Dothideomycetidae</taxon>
        <taxon>Dothideales</taxon>
        <taxon>Saccotheciaceae</taxon>
        <taxon>Aureobasidium</taxon>
    </lineage>
</organism>
<gene>
    <name evidence="3" type="ORF">AWRI4233_LOCUS5526</name>
</gene>
<evidence type="ECO:0000313" key="4">
    <source>
        <dbReference type="Proteomes" id="UP000714618"/>
    </source>
</evidence>
<evidence type="ECO:0000259" key="2">
    <source>
        <dbReference type="Pfam" id="PF20684"/>
    </source>
</evidence>